<dbReference type="Gene3D" id="3.20.20.80">
    <property type="entry name" value="Glycosidases"/>
    <property type="match status" value="1"/>
</dbReference>
<dbReference type="EMBL" id="VUJU01014096">
    <property type="protein sequence ID" value="KAF0702952.1"/>
    <property type="molecule type" value="Genomic_DNA"/>
</dbReference>
<dbReference type="InterPro" id="IPR001944">
    <property type="entry name" value="Glycoside_Hdrlase_35"/>
</dbReference>
<dbReference type="SUPFAM" id="SSF51445">
    <property type="entry name" value="(Trans)glycosidases"/>
    <property type="match status" value="1"/>
</dbReference>
<dbReference type="Proteomes" id="UP000478052">
    <property type="component" value="Unassembled WGS sequence"/>
</dbReference>
<feature type="non-terminal residue" evidence="3">
    <location>
        <position position="1"/>
    </location>
</feature>
<dbReference type="Pfam" id="PF01301">
    <property type="entry name" value="Glyco_hydro_35"/>
    <property type="match status" value="1"/>
</dbReference>
<organism evidence="3 4">
    <name type="scientific">Aphis craccivora</name>
    <name type="common">Cowpea aphid</name>
    <dbReference type="NCBI Taxonomy" id="307492"/>
    <lineage>
        <taxon>Eukaryota</taxon>
        <taxon>Metazoa</taxon>
        <taxon>Ecdysozoa</taxon>
        <taxon>Arthropoda</taxon>
        <taxon>Hexapoda</taxon>
        <taxon>Insecta</taxon>
        <taxon>Pterygota</taxon>
        <taxon>Neoptera</taxon>
        <taxon>Paraneoptera</taxon>
        <taxon>Hemiptera</taxon>
        <taxon>Sternorrhyncha</taxon>
        <taxon>Aphidomorpha</taxon>
        <taxon>Aphidoidea</taxon>
        <taxon>Aphididae</taxon>
        <taxon>Aphidini</taxon>
        <taxon>Aphis</taxon>
        <taxon>Aphis</taxon>
    </lineage>
</organism>
<evidence type="ECO:0000313" key="4">
    <source>
        <dbReference type="Proteomes" id="UP000478052"/>
    </source>
</evidence>
<dbReference type="GO" id="GO:0004553">
    <property type="term" value="F:hydrolase activity, hydrolyzing O-glycosyl compounds"/>
    <property type="evidence" value="ECO:0007669"/>
    <property type="project" value="InterPro"/>
</dbReference>
<keyword evidence="4" id="KW-1185">Reference proteome</keyword>
<protein>
    <submittedName>
        <fullName evidence="3">Beta-galactosidase-1-like protein</fullName>
    </submittedName>
</protein>
<comment type="similarity">
    <text evidence="1">Belongs to the glycosyl hydrolase 35 family.</text>
</comment>
<feature type="non-terminal residue" evidence="3">
    <location>
        <position position="70"/>
    </location>
</feature>
<name>A0A6G0VNC8_APHCR</name>
<reference evidence="3 4" key="1">
    <citation type="submission" date="2019-08" db="EMBL/GenBank/DDBJ databases">
        <title>Whole genome of Aphis craccivora.</title>
        <authorList>
            <person name="Voronova N.V."/>
            <person name="Shulinski R.S."/>
            <person name="Bandarenka Y.V."/>
            <person name="Zhorov D.G."/>
            <person name="Warner D."/>
        </authorList>
    </citation>
    <scope>NUCLEOTIDE SEQUENCE [LARGE SCALE GENOMIC DNA]</scope>
    <source>
        <strain evidence="3">180601</strain>
        <tissue evidence="3">Whole Body</tissue>
    </source>
</reference>
<feature type="domain" description="Glycoside hydrolase 35 catalytic" evidence="2">
    <location>
        <begin position="1"/>
        <end position="70"/>
    </location>
</feature>
<dbReference type="InterPro" id="IPR031330">
    <property type="entry name" value="Gly_Hdrlase_35_cat"/>
</dbReference>
<gene>
    <name evidence="3" type="ORF">FWK35_00028019</name>
</gene>
<dbReference type="InterPro" id="IPR017853">
    <property type="entry name" value="GH"/>
</dbReference>
<dbReference type="PANTHER" id="PTHR23421">
    <property type="entry name" value="BETA-GALACTOSIDASE RELATED"/>
    <property type="match status" value="1"/>
</dbReference>
<comment type="caution">
    <text evidence="3">The sequence shown here is derived from an EMBL/GenBank/DDBJ whole genome shotgun (WGS) entry which is preliminary data.</text>
</comment>
<dbReference type="AlphaFoldDB" id="A0A6G0VNC8"/>
<evidence type="ECO:0000256" key="1">
    <source>
        <dbReference type="ARBA" id="ARBA00009809"/>
    </source>
</evidence>
<accession>A0A6G0VNC8</accession>
<evidence type="ECO:0000313" key="3">
    <source>
        <dbReference type="EMBL" id="KAF0702952.1"/>
    </source>
</evidence>
<dbReference type="GO" id="GO:0005975">
    <property type="term" value="P:carbohydrate metabolic process"/>
    <property type="evidence" value="ECO:0007669"/>
    <property type="project" value="InterPro"/>
</dbReference>
<evidence type="ECO:0000259" key="2">
    <source>
        <dbReference type="Pfam" id="PF01301"/>
    </source>
</evidence>
<sequence>YVEWSLHEPYPGQYNFEDIADLEYFLKLVQDEGMYLLLRPGPFISAERDFGGFPFWLINVVPQNCLRTNN</sequence>
<proteinExistence type="inferred from homology"/>
<dbReference type="OrthoDB" id="1657402at2759"/>